<dbReference type="EMBL" id="LGTL01000003">
    <property type="protein sequence ID" value="KPA84132.1"/>
    <property type="molecule type" value="Genomic_DNA"/>
</dbReference>
<proteinExistence type="predicted"/>
<dbReference type="VEuPathDB" id="TriTrypDB:LpyrH10_03_3670"/>
<dbReference type="InterPro" id="IPR035959">
    <property type="entry name" value="RutC-like_sf"/>
</dbReference>
<dbReference type="EMBL" id="LGTL01000003">
    <property type="protein sequence ID" value="KPA84131.1"/>
    <property type="molecule type" value="Genomic_DNA"/>
</dbReference>
<comment type="caution">
    <text evidence="2">The sequence shown here is derived from an EMBL/GenBank/DDBJ whole genome shotgun (WGS) entry which is preliminary data.</text>
</comment>
<dbReference type="InterPro" id="IPR013813">
    <property type="entry name" value="Endoribo_LPSP/chorism_mut-like"/>
</dbReference>
<protein>
    <submittedName>
        <fullName evidence="2">Putative endoribonuclease L-PSP (Pb5)</fullName>
    </submittedName>
</protein>
<dbReference type="GeneID" id="26902511"/>
<feature type="domain" description="Endoribonuclease L-PSP/chorismate mutase-like" evidence="1">
    <location>
        <begin position="7"/>
        <end position="148"/>
    </location>
</feature>
<evidence type="ECO:0000313" key="3">
    <source>
        <dbReference type="Proteomes" id="UP000037923"/>
    </source>
</evidence>
<dbReference type="SUPFAM" id="SSF55298">
    <property type="entry name" value="YjgF-like"/>
    <property type="match status" value="1"/>
</dbReference>
<dbReference type="Gene3D" id="3.30.1330.40">
    <property type="entry name" value="RutC-like"/>
    <property type="match status" value="1"/>
</dbReference>
<organism evidence="2 3">
    <name type="scientific">Leptomonas pyrrhocoris</name>
    <name type="common">Firebug parasite</name>
    <dbReference type="NCBI Taxonomy" id="157538"/>
    <lineage>
        <taxon>Eukaryota</taxon>
        <taxon>Discoba</taxon>
        <taxon>Euglenozoa</taxon>
        <taxon>Kinetoplastea</taxon>
        <taxon>Metakinetoplastina</taxon>
        <taxon>Trypanosomatida</taxon>
        <taxon>Trypanosomatidae</taxon>
        <taxon>Leishmaniinae</taxon>
        <taxon>Leptomonas</taxon>
    </lineage>
</organism>
<keyword evidence="3" id="KW-1185">Reference proteome</keyword>
<dbReference type="RefSeq" id="XP_015662569.1">
    <property type="nucleotide sequence ID" value="XM_015799091.1"/>
</dbReference>
<evidence type="ECO:0000313" key="2">
    <source>
        <dbReference type="EMBL" id="KPA84132.1"/>
    </source>
</evidence>
<dbReference type="Proteomes" id="UP000037923">
    <property type="component" value="Unassembled WGS sequence"/>
</dbReference>
<name>A0A0N0DYH7_LEPPY</name>
<dbReference type="PANTHER" id="PTHR43760">
    <property type="entry name" value="ENDORIBONUCLEASE-RELATED"/>
    <property type="match status" value="1"/>
</dbReference>
<dbReference type="Pfam" id="PF14588">
    <property type="entry name" value="YjgF_endoribonc"/>
    <property type="match status" value="1"/>
</dbReference>
<dbReference type="OMA" id="CVEIEMI"/>
<dbReference type="RefSeq" id="XP_015662571.1">
    <property type="nucleotide sequence ID" value="XM_015799093.1"/>
</dbReference>
<dbReference type="OrthoDB" id="309640at2759"/>
<dbReference type="EMBL" id="LGTL01000003">
    <property type="protein sequence ID" value="KPA84130.1"/>
    <property type="molecule type" value="Genomic_DNA"/>
</dbReference>
<sequence length="163" mass="16874">MTGTAEANLKKLGITLPAPAAPAAAYVPYSISGNQVYISGQLPKNAEGKLAVGQLGAPLTVEEGKAAAATCAVHLLAQMKAAAGGDLDKIKKVLMVRCYVNSASNFHEHPFVANGCSELLVNVLGEEVGRHARCAFGVAQLPFNAAVEIEAHVELDLQGSAHM</sequence>
<dbReference type="RefSeq" id="XP_015662568.1">
    <property type="nucleotide sequence ID" value="XM_015799090.1"/>
</dbReference>
<dbReference type="AlphaFoldDB" id="A0A0N0DYH7"/>
<dbReference type="RefSeq" id="XP_015662570.1">
    <property type="nucleotide sequence ID" value="XM_015799092.1"/>
</dbReference>
<dbReference type="EMBL" id="LGTL01000003">
    <property type="protein sequence ID" value="KPA84129.1"/>
    <property type="molecule type" value="Genomic_DNA"/>
</dbReference>
<dbReference type="CDD" id="cd02199">
    <property type="entry name" value="YjgF_YER057c_UK114_like_1"/>
    <property type="match status" value="1"/>
</dbReference>
<gene>
    <name evidence="2" type="ORF">ABB37_02216</name>
</gene>
<evidence type="ECO:0000259" key="1">
    <source>
        <dbReference type="Pfam" id="PF14588"/>
    </source>
</evidence>
<dbReference type="PANTHER" id="PTHR43760:SF1">
    <property type="entry name" value="ENDORIBONUCLEASE L-PSP_CHORISMATE MUTASE-LIKE DOMAIN-CONTAINING PROTEIN"/>
    <property type="match status" value="1"/>
</dbReference>
<accession>A0A0N0DYH7</accession>
<reference evidence="2 3" key="1">
    <citation type="submission" date="2015-07" db="EMBL/GenBank/DDBJ databases">
        <title>High-quality genome of monoxenous trypanosomatid Leptomonas pyrrhocoris.</title>
        <authorList>
            <person name="Flegontov P."/>
            <person name="Butenko A."/>
            <person name="Firsov S."/>
            <person name="Vlcek C."/>
            <person name="Logacheva M.D."/>
            <person name="Field M."/>
            <person name="Filatov D."/>
            <person name="Flegontova O."/>
            <person name="Gerasimov E."/>
            <person name="Jackson A.P."/>
            <person name="Kelly S."/>
            <person name="Opperdoes F."/>
            <person name="O'Reilly A."/>
            <person name="Votypka J."/>
            <person name="Yurchenko V."/>
            <person name="Lukes J."/>
        </authorList>
    </citation>
    <scope>NUCLEOTIDE SEQUENCE [LARGE SCALE GENOMIC DNA]</scope>
    <source>
        <strain evidence="2">H10</strain>
    </source>
</reference>